<dbReference type="PANTHER" id="PTHR10869">
    <property type="entry name" value="PROLYL 4-HYDROXYLASE ALPHA SUBUNIT"/>
    <property type="match status" value="1"/>
</dbReference>
<protein>
    <recommendedName>
        <fullName evidence="7">Fe2OG dioxygenase domain-containing protein</fullName>
    </recommendedName>
</protein>
<proteinExistence type="predicted"/>
<keyword evidence="5" id="KW-0408">Iron</keyword>
<dbReference type="Gene3D" id="2.60.120.620">
    <property type="entry name" value="q2cbj1_9rhob like domain"/>
    <property type="match status" value="1"/>
</dbReference>
<dbReference type="GO" id="GO:0005783">
    <property type="term" value="C:endoplasmic reticulum"/>
    <property type="evidence" value="ECO:0007669"/>
    <property type="project" value="TreeGrafter"/>
</dbReference>
<dbReference type="InterPro" id="IPR044862">
    <property type="entry name" value="Pro_4_hyd_alph_FE2OG_OXY"/>
</dbReference>
<keyword evidence="3" id="KW-0223">Dioxygenase</keyword>
<accession>A0A9P7YMA9</accession>
<sequence length="301" mass="33768">MAQPPPSPVPSRKAVLSYTAIITALLVGFWTRYSPGLGHSEHDLFKSFRANEYQCQAQGYTTEIISTDPLLILLEDFVSGEEARGIIETGEADLKTSGIQRPGSPYSTVTKDRTSSTFHLLFTTSESAPLPLTSPHLTCLLSRARDFMGPSLLSPHEDFGTPQLVRYAPGEHFDEHYDWYENLQPVPGRRGMWFNRVASFFVYLDDDSEREGGETWFPRIEVEDASHDEGEDGEGKGKGKWKRHEEGGVMFTPKRGRALFWVNLMANGTGDRRVIHAGLPLTRGVKSACNIWPRRFYVGGR</sequence>
<keyword evidence="9" id="KW-1185">Reference proteome</keyword>
<gene>
    <name evidence="8" type="ORF">BJ875DRAFT_541809</name>
</gene>
<evidence type="ECO:0000256" key="1">
    <source>
        <dbReference type="ARBA" id="ARBA00001961"/>
    </source>
</evidence>
<reference evidence="8" key="1">
    <citation type="journal article" date="2021" name="IMA Fungus">
        <title>Genomic characterization of three marine fungi, including Emericellopsis atlantica sp. nov. with signatures of a generalist lifestyle and marine biomass degradation.</title>
        <authorList>
            <person name="Hagestad O.C."/>
            <person name="Hou L."/>
            <person name="Andersen J.H."/>
            <person name="Hansen E.H."/>
            <person name="Altermark B."/>
            <person name="Li C."/>
            <person name="Kuhnert E."/>
            <person name="Cox R.J."/>
            <person name="Crous P.W."/>
            <person name="Spatafora J.W."/>
            <person name="Lail K."/>
            <person name="Amirebrahimi M."/>
            <person name="Lipzen A."/>
            <person name="Pangilinan J."/>
            <person name="Andreopoulos W."/>
            <person name="Hayes R.D."/>
            <person name="Ng V."/>
            <person name="Grigoriev I.V."/>
            <person name="Jackson S.A."/>
            <person name="Sutton T.D.S."/>
            <person name="Dobson A.D.W."/>
            <person name="Rama T."/>
        </authorList>
    </citation>
    <scope>NUCLEOTIDE SEQUENCE</scope>
    <source>
        <strain evidence="8">TRa018bII</strain>
    </source>
</reference>
<dbReference type="OrthoDB" id="420380at2759"/>
<evidence type="ECO:0000256" key="5">
    <source>
        <dbReference type="ARBA" id="ARBA00023004"/>
    </source>
</evidence>
<comment type="cofactor">
    <cofactor evidence="1">
        <name>L-ascorbate</name>
        <dbReference type="ChEBI" id="CHEBI:38290"/>
    </cofactor>
</comment>
<dbReference type="InterPro" id="IPR045054">
    <property type="entry name" value="P4HA-like"/>
</dbReference>
<dbReference type="Pfam" id="PF13640">
    <property type="entry name" value="2OG-FeII_Oxy_3"/>
    <property type="match status" value="1"/>
</dbReference>
<dbReference type="GO" id="GO:0031418">
    <property type="term" value="F:L-ascorbic acid binding"/>
    <property type="evidence" value="ECO:0007669"/>
    <property type="project" value="InterPro"/>
</dbReference>
<evidence type="ECO:0000256" key="4">
    <source>
        <dbReference type="ARBA" id="ARBA00023002"/>
    </source>
</evidence>
<evidence type="ECO:0000313" key="9">
    <source>
        <dbReference type="Proteomes" id="UP000824998"/>
    </source>
</evidence>
<dbReference type="InterPro" id="IPR005123">
    <property type="entry name" value="Oxoglu/Fe-dep_dioxygenase_dom"/>
</dbReference>
<dbReference type="InterPro" id="IPR006620">
    <property type="entry name" value="Pro_4_hyd_alph"/>
</dbReference>
<dbReference type="GO" id="GO:0005506">
    <property type="term" value="F:iron ion binding"/>
    <property type="evidence" value="ECO:0007669"/>
    <property type="project" value="InterPro"/>
</dbReference>
<dbReference type="PANTHER" id="PTHR10869:SF242">
    <property type="entry name" value="PROLYL 4-HYDROXYLASE ALPHA SUBUNIT DOMAIN-CONTAINING PROTEIN"/>
    <property type="match status" value="1"/>
</dbReference>
<dbReference type="PROSITE" id="PS51471">
    <property type="entry name" value="FE2OG_OXY"/>
    <property type="match status" value="1"/>
</dbReference>
<comment type="caution">
    <text evidence="8">The sequence shown here is derived from an EMBL/GenBank/DDBJ whole genome shotgun (WGS) entry which is preliminary data.</text>
</comment>
<organism evidence="8 9">
    <name type="scientific">Amylocarpus encephaloides</name>
    <dbReference type="NCBI Taxonomy" id="45428"/>
    <lineage>
        <taxon>Eukaryota</taxon>
        <taxon>Fungi</taxon>
        <taxon>Dikarya</taxon>
        <taxon>Ascomycota</taxon>
        <taxon>Pezizomycotina</taxon>
        <taxon>Leotiomycetes</taxon>
        <taxon>Helotiales</taxon>
        <taxon>Helotiales incertae sedis</taxon>
        <taxon>Amylocarpus</taxon>
    </lineage>
</organism>
<dbReference type="Proteomes" id="UP000824998">
    <property type="component" value="Unassembled WGS sequence"/>
</dbReference>
<name>A0A9P7YMA9_9HELO</name>
<evidence type="ECO:0000256" key="2">
    <source>
        <dbReference type="ARBA" id="ARBA00022723"/>
    </source>
</evidence>
<feature type="region of interest" description="Disordered" evidence="6">
    <location>
        <begin position="222"/>
        <end position="243"/>
    </location>
</feature>
<keyword evidence="2" id="KW-0479">Metal-binding</keyword>
<feature type="domain" description="Fe2OG dioxygenase" evidence="7">
    <location>
        <begin position="158"/>
        <end position="295"/>
    </location>
</feature>
<evidence type="ECO:0000256" key="6">
    <source>
        <dbReference type="SAM" id="MobiDB-lite"/>
    </source>
</evidence>
<dbReference type="AlphaFoldDB" id="A0A9P7YMA9"/>
<dbReference type="GO" id="GO:0004656">
    <property type="term" value="F:procollagen-proline 4-dioxygenase activity"/>
    <property type="evidence" value="ECO:0007669"/>
    <property type="project" value="TreeGrafter"/>
</dbReference>
<evidence type="ECO:0000313" key="8">
    <source>
        <dbReference type="EMBL" id="KAG9235832.1"/>
    </source>
</evidence>
<keyword evidence="4" id="KW-0560">Oxidoreductase</keyword>
<evidence type="ECO:0000259" key="7">
    <source>
        <dbReference type="PROSITE" id="PS51471"/>
    </source>
</evidence>
<evidence type="ECO:0000256" key="3">
    <source>
        <dbReference type="ARBA" id="ARBA00022964"/>
    </source>
</evidence>
<dbReference type="SMART" id="SM00702">
    <property type="entry name" value="P4Hc"/>
    <property type="match status" value="1"/>
</dbReference>
<dbReference type="EMBL" id="MU251421">
    <property type="protein sequence ID" value="KAG9235832.1"/>
    <property type="molecule type" value="Genomic_DNA"/>
</dbReference>